<dbReference type="EMBL" id="LR784183">
    <property type="protein sequence ID" value="CAB3233914.1"/>
    <property type="molecule type" value="mRNA"/>
</dbReference>
<evidence type="ECO:0000256" key="2">
    <source>
        <dbReference type="ARBA" id="ARBA00022679"/>
    </source>
</evidence>
<dbReference type="InterPro" id="IPR042231">
    <property type="entry name" value="Cho/carn_acyl_trans_2"/>
</dbReference>
<dbReference type="PANTHER" id="PTHR22589:SF67">
    <property type="entry name" value="PEROXISOMAL CARNITINE O-OCTANOYLTRANSFERASE"/>
    <property type="match status" value="1"/>
</dbReference>
<dbReference type="SUPFAM" id="SSF52777">
    <property type="entry name" value="CoA-dependent acyltransferases"/>
    <property type="match status" value="2"/>
</dbReference>
<comment type="similarity">
    <text evidence="1">Belongs to the carnitine/choline acetyltransferase family.</text>
</comment>
<dbReference type="InterPro" id="IPR039551">
    <property type="entry name" value="Cho/carn_acyl_trans"/>
</dbReference>
<evidence type="ECO:0000313" key="6">
    <source>
        <dbReference type="EMBL" id="CAB3233914.1"/>
    </source>
</evidence>
<protein>
    <submittedName>
        <fullName evidence="6">Peroxisomal carnitine O-octanoyltransferase-like</fullName>
    </submittedName>
</protein>
<dbReference type="Pfam" id="PF00755">
    <property type="entry name" value="Carn_acyltransf"/>
    <property type="match status" value="1"/>
</dbReference>
<evidence type="ECO:0000256" key="1">
    <source>
        <dbReference type="ARBA" id="ARBA00005232"/>
    </source>
</evidence>
<accession>A0A6F9DAV3</accession>
<dbReference type="InterPro" id="IPR000542">
    <property type="entry name" value="Carn_acyl_trans"/>
</dbReference>
<feature type="active site" description="Proton acceptor" evidence="4">
    <location>
        <position position="318"/>
    </location>
</feature>
<dbReference type="GO" id="GO:0008458">
    <property type="term" value="F:carnitine O-octanoyltransferase activity"/>
    <property type="evidence" value="ECO:0007669"/>
    <property type="project" value="TreeGrafter"/>
</dbReference>
<dbReference type="Gene3D" id="3.30.559.10">
    <property type="entry name" value="Chloramphenicol acetyltransferase-like domain"/>
    <property type="match status" value="1"/>
</dbReference>
<evidence type="ECO:0000259" key="5">
    <source>
        <dbReference type="Pfam" id="PF00755"/>
    </source>
</evidence>
<dbReference type="PANTHER" id="PTHR22589">
    <property type="entry name" value="CARNITINE O-ACYLTRANSFERASE"/>
    <property type="match status" value="1"/>
</dbReference>
<organism evidence="6">
    <name type="scientific">Phallusia mammillata</name>
    <dbReference type="NCBI Taxonomy" id="59560"/>
    <lineage>
        <taxon>Eukaryota</taxon>
        <taxon>Metazoa</taxon>
        <taxon>Chordata</taxon>
        <taxon>Tunicata</taxon>
        <taxon>Ascidiacea</taxon>
        <taxon>Phlebobranchia</taxon>
        <taxon>Ascidiidae</taxon>
        <taxon>Phallusia</taxon>
    </lineage>
</organism>
<dbReference type="AlphaFoldDB" id="A0A6F9DAV3"/>
<feature type="domain" description="Choline/carnitine acyltransferase" evidence="5">
    <location>
        <begin position="16"/>
        <end position="590"/>
    </location>
</feature>
<gene>
    <name evidence="6" type="primary">Crot</name>
</gene>
<name>A0A6F9DAV3_9ASCI</name>
<keyword evidence="3" id="KW-0012">Acyltransferase</keyword>
<evidence type="ECO:0000256" key="4">
    <source>
        <dbReference type="PIRSR" id="PIRSR600542-1"/>
    </source>
</evidence>
<dbReference type="GO" id="GO:0005777">
    <property type="term" value="C:peroxisome"/>
    <property type="evidence" value="ECO:0007669"/>
    <property type="project" value="TreeGrafter"/>
</dbReference>
<evidence type="ECO:0000256" key="3">
    <source>
        <dbReference type="ARBA" id="ARBA00023315"/>
    </source>
</evidence>
<sequence length="607" mass="69214">MSKGTFGYEDSLPDLKVPQLQNTIEKYLDSVRALANDSEYENTKQVCRKFLEQDASKLQEYLKNKEKDHRNWVEKLWLDKGYLELRMPLPYMNFTGTPSYAEQFWPPQDGTQIERMAFCMHILSLFYRGLRAERLEVHRGSGGTVFSMDQCRTAFNTCQTPHRGKDELNCYFKTVSEGQSPTHVIVIYKGYLFKMDLYSKKTGKGYTPPQFEKSIEQIVEICNNKKTEAPGMAALTSLNRDKWADVREHLISLSPVNKQNLSDIDTAVGVFTMDDHRADVTTEIMYNVLCGNPINRWRDKSHNEVWSRNGTVATSCAHSAIDGMVMVMYMEFSTAVLKKCNGKWTGSFNTDDVSPVEELKFELSDVVSSAIEEGKKIAYKFNDDLWLKNIVYTHFGKNKLKQLKIYPDAIVQTSIQLAYMRLHGAPASTYETATTRQFYHGRTETCRTCTPELVAFCMAAIKSKNNRDQHVWSLLRAAHAKFVHLMQECKNNRGCDRHLFGLAVAAGELGLPMPDLFTDPMYTKTGGGGNFTLSTSFVGFFNSSGVVAPMLDDGYGCFYRIIDDSVVCTMTSWRYSKQTNLTRFSAYLEQALQDVYEMFVNMNDSKL</sequence>
<keyword evidence="2 6" id="KW-0808">Transferase</keyword>
<dbReference type="InterPro" id="IPR023213">
    <property type="entry name" value="CAT-like_dom_sf"/>
</dbReference>
<reference evidence="6" key="1">
    <citation type="submission" date="2020-04" db="EMBL/GenBank/DDBJ databases">
        <authorList>
            <person name="Neveu A P."/>
        </authorList>
    </citation>
    <scope>NUCLEOTIDE SEQUENCE</scope>
    <source>
        <tissue evidence="6">Whole embryo</tissue>
    </source>
</reference>
<dbReference type="Gene3D" id="3.30.559.70">
    <property type="entry name" value="Choline/Carnitine o-acyltransferase, domain 2"/>
    <property type="match status" value="1"/>
</dbReference>
<proteinExistence type="evidence at transcript level"/>